<comment type="caution">
    <text evidence="12">The sequence shown here is derived from an EMBL/GenBank/DDBJ whole genome shotgun (WGS) entry which is preliminary data.</text>
</comment>
<dbReference type="InterPro" id="IPR038731">
    <property type="entry name" value="RgtA/B/C-like"/>
</dbReference>
<dbReference type="InterPro" id="IPR001173">
    <property type="entry name" value="Glyco_trans_2-like"/>
</dbReference>
<keyword evidence="4 12" id="KW-0808">Transferase</keyword>
<feature type="transmembrane region" description="Helical" evidence="8">
    <location>
        <begin position="593"/>
        <end position="616"/>
    </location>
</feature>
<feature type="domain" description="Glycosyltransferase 2-like" evidence="9">
    <location>
        <begin position="8"/>
        <end position="167"/>
    </location>
</feature>
<comment type="subcellular location">
    <subcellularLocation>
        <location evidence="1">Membrane</location>
        <topology evidence="1">Multi-pass membrane protein</topology>
    </subcellularLocation>
</comment>
<evidence type="ECO:0000256" key="6">
    <source>
        <dbReference type="ARBA" id="ARBA00022989"/>
    </source>
</evidence>
<dbReference type="Pfam" id="PF13231">
    <property type="entry name" value="PMT_2"/>
    <property type="match status" value="1"/>
</dbReference>
<feature type="transmembrane region" description="Helical" evidence="8">
    <location>
        <begin position="509"/>
        <end position="542"/>
    </location>
</feature>
<dbReference type="InterPro" id="IPR039528">
    <property type="entry name" value="DPM1-like"/>
</dbReference>
<evidence type="ECO:0000256" key="2">
    <source>
        <dbReference type="ARBA" id="ARBA00006739"/>
    </source>
</evidence>
<dbReference type="Pfam" id="PF04138">
    <property type="entry name" value="GtrA_DPMS_TM"/>
    <property type="match status" value="1"/>
</dbReference>
<name>A0ABU0S4E2_9HYPH</name>
<evidence type="ECO:0000259" key="10">
    <source>
        <dbReference type="Pfam" id="PF04138"/>
    </source>
</evidence>
<feature type="transmembrane region" description="Helical" evidence="8">
    <location>
        <begin position="431"/>
        <end position="452"/>
    </location>
</feature>
<feature type="domain" description="Glycosyltransferase RgtA/B/C/D-like" evidence="11">
    <location>
        <begin position="410"/>
        <end position="570"/>
    </location>
</feature>
<dbReference type="InterPro" id="IPR007267">
    <property type="entry name" value="GtrA_DPMS_TM"/>
</dbReference>
<feature type="transmembrane region" description="Helical" evidence="8">
    <location>
        <begin position="224"/>
        <end position="248"/>
    </location>
</feature>
<evidence type="ECO:0000259" key="9">
    <source>
        <dbReference type="Pfam" id="PF00535"/>
    </source>
</evidence>
<feature type="transmembrane region" description="Helical" evidence="8">
    <location>
        <begin position="254"/>
        <end position="279"/>
    </location>
</feature>
<evidence type="ECO:0000256" key="5">
    <source>
        <dbReference type="ARBA" id="ARBA00022692"/>
    </source>
</evidence>
<keyword evidence="3 12" id="KW-0328">Glycosyltransferase</keyword>
<dbReference type="EC" id="2.4.1.83" evidence="12"/>
<dbReference type="PANTHER" id="PTHR43398:SF1">
    <property type="entry name" value="DOLICHOL-PHOSPHATE MANNOSYLTRANSFERASE SUBUNIT 1"/>
    <property type="match status" value="1"/>
</dbReference>
<dbReference type="CDD" id="cd06442">
    <property type="entry name" value="DPM1_like"/>
    <property type="match status" value="1"/>
</dbReference>
<accession>A0ABU0S4E2</accession>
<keyword evidence="5 8" id="KW-0812">Transmembrane</keyword>
<keyword evidence="13" id="KW-1185">Reference proteome</keyword>
<dbReference type="PANTHER" id="PTHR43398">
    <property type="entry name" value="DOLICHOL-PHOSPHATE MANNOSYLTRANSFERASE SUBUNIT 1"/>
    <property type="match status" value="1"/>
</dbReference>
<evidence type="ECO:0000256" key="8">
    <source>
        <dbReference type="SAM" id="Phobius"/>
    </source>
</evidence>
<proteinExistence type="inferred from homology"/>
<dbReference type="RefSeq" id="WP_307277099.1">
    <property type="nucleotide sequence ID" value="NZ_JAUSZT010000002.1"/>
</dbReference>
<keyword evidence="6 8" id="KW-1133">Transmembrane helix</keyword>
<evidence type="ECO:0000313" key="12">
    <source>
        <dbReference type="EMBL" id="MDQ0995594.1"/>
    </source>
</evidence>
<feature type="transmembrane region" description="Helical" evidence="8">
    <location>
        <begin position="554"/>
        <end position="573"/>
    </location>
</feature>
<reference evidence="12 13" key="1">
    <citation type="submission" date="2023-07" db="EMBL/GenBank/DDBJ databases">
        <title>Comparative genomics of wheat-associated soil bacteria to identify genetic determinants of phenazine resistance.</title>
        <authorList>
            <person name="Mouncey N."/>
        </authorList>
    </citation>
    <scope>NUCLEOTIDE SEQUENCE [LARGE SCALE GENOMIC DNA]</scope>
    <source>
        <strain evidence="12 13">W4I11</strain>
    </source>
</reference>
<sequence>MKYIQPVSIIIPTLNEVDNIDVLLSSITSQPTADTIYEILVADGGSTDGTLERVRAWELDSPVRLICGDGMRGLAGDVLAASRGANGSIIVVMDADLSHPPDQIANMIGPIIAGTSDMVVGSRYMSGGATPGWPGSRRLLSRLGGALAWPITELSDPMSGFFAVRKEHLLAVDPDATGFKIGLEVIAAGGHTFRVSEIPIIFHDRALGQSKIGLKHLISYMRRLLVLGGGNISFGTAGRFAGVGLIGFAADIVLFQVLIAYGFSLGQSHAISFAAAAIINYNLNSRWAFSQSTKQDWTRLARFAAICLLAFSLRGGIIACTVHLLDWPPLAGLILAIGVAAIVNYLGNAFFVYPSPTSSLAPDISWRVAAIGIAGYALMLRLTFLGVVDLIPEEAYYWNYAQHLDIGYLDHPPMVAWLIWLGTSLFGNTEFGVRIGAYVAWIATATFVFLLTRNLFGKSAALVSLLLISTLPFFFSTGMMMMPDAPLTAAWAGALYFLERSFLGNKRGAWFGVGACVGLGMLSKYTIVLLGPATLAFLCLDVVSRHWMRRPEPYIAAAIAVLLFSPVIIWNATNEWVSFAFQSTRRLGSPYNFSFPALIGSVAILLTPFGLVATISTLINLEFRFKSKGLISIRRSFFVLAYTLVPLSVFIAFSLFHSVKLNWTGPVWLAIVPAISAAIVKPSTDGSRFAVTLRRLWAPTVASTFVIYGLGLHYLAIGLPMTHSIGTIRTLPVAWQELGHEVGLIQNAVEYQSGKPVLLIGMDRYFLASQLAFYNRLSKDPIKSSVGSGVLGKNSLMYNYWFRPKDFQGNNAILISLKRHELEQDSLSKRFYKLTEIQQQNLVKQGVSVGSFYYRVGYALRDCPPITKCNGRSARSRAYRVVQS</sequence>
<evidence type="ECO:0000313" key="13">
    <source>
        <dbReference type="Proteomes" id="UP001237780"/>
    </source>
</evidence>
<keyword evidence="7 8" id="KW-0472">Membrane</keyword>
<dbReference type="Proteomes" id="UP001237780">
    <property type="component" value="Unassembled WGS sequence"/>
</dbReference>
<evidence type="ECO:0000256" key="1">
    <source>
        <dbReference type="ARBA" id="ARBA00004141"/>
    </source>
</evidence>
<feature type="transmembrane region" description="Helical" evidence="8">
    <location>
        <begin position="459"/>
        <end position="481"/>
    </location>
</feature>
<feature type="transmembrane region" description="Helical" evidence="8">
    <location>
        <begin position="364"/>
        <end position="388"/>
    </location>
</feature>
<feature type="transmembrane region" description="Helical" evidence="8">
    <location>
        <begin position="665"/>
        <end position="684"/>
    </location>
</feature>
<dbReference type="GO" id="GO:0004582">
    <property type="term" value="F:dolichyl-phosphate beta-D-mannosyltransferase activity"/>
    <property type="evidence" value="ECO:0007669"/>
    <property type="project" value="UniProtKB-EC"/>
</dbReference>
<dbReference type="SUPFAM" id="SSF53448">
    <property type="entry name" value="Nucleotide-diphospho-sugar transferases"/>
    <property type="match status" value="1"/>
</dbReference>
<dbReference type="EMBL" id="JAUSZT010000002">
    <property type="protein sequence ID" value="MDQ0995594.1"/>
    <property type="molecule type" value="Genomic_DNA"/>
</dbReference>
<evidence type="ECO:0000256" key="7">
    <source>
        <dbReference type="ARBA" id="ARBA00023136"/>
    </source>
</evidence>
<feature type="transmembrane region" description="Helical" evidence="8">
    <location>
        <begin position="330"/>
        <end position="352"/>
    </location>
</feature>
<protein>
    <submittedName>
        <fullName evidence="12">Dolichol-phosphate mannosyltransferase</fullName>
        <ecNumber evidence="12">2.4.1.83</ecNumber>
    </submittedName>
</protein>
<comment type="similarity">
    <text evidence="2">Belongs to the glycosyltransferase 2 family.</text>
</comment>
<gene>
    <name evidence="12" type="ORF">QFZ34_000771</name>
</gene>
<dbReference type="InterPro" id="IPR029044">
    <property type="entry name" value="Nucleotide-diphossugar_trans"/>
</dbReference>
<organism evidence="12 13">
    <name type="scientific">Phyllobacterium ifriqiyense</name>
    <dbReference type="NCBI Taxonomy" id="314238"/>
    <lineage>
        <taxon>Bacteria</taxon>
        <taxon>Pseudomonadati</taxon>
        <taxon>Pseudomonadota</taxon>
        <taxon>Alphaproteobacteria</taxon>
        <taxon>Hyphomicrobiales</taxon>
        <taxon>Phyllobacteriaceae</taxon>
        <taxon>Phyllobacterium</taxon>
    </lineage>
</organism>
<dbReference type="Pfam" id="PF00535">
    <property type="entry name" value="Glycos_transf_2"/>
    <property type="match status" value="1"/>
</dbReference>
<feature type="transmembrane region" description="Helical" evidence="8">
    <location>
        <begin position="300"/>
        <end position="324"/>
    </location>
</feature>
<evidence type="ECO:0000256" key="4">
    <source>
        <dbReference type="ARBA" id="ARBA00022679"/>
    </source>
</evidence>
<evidence type="ECO:0000256" key="3">
    <source>
        <dbReference type="ARBA" id="ARBA00022676"/>
    </source>
</evidence>
<feature type="transmembrane region" description="Helical" evidence="8">
    <location>
        <begin position="637"/>
        <end position="659"/>
    </location>
</feature>
<dbReference type="Gene3D" id="3.90.550.10">
    <property type="entry name" value="Spore Coat Polysaccharide Biosynthesis Protein SpsA, Chain A"/>
    <property type="match status" value="1"/>
</dbReference>
<feature type="transmembrane region" description="Helical" evidence="8">
    <location>
        <begin position="696"/>
        <end position="716"/>
    </location>
</feature>
<evidence type="ECO:0000259" key="11">
    <source>
        <dbReference type="Pfam" id="PF13231"/>
    </source>
</evidence>
<feature type="domain" description="GtrA/DPMS transmembrane" evidence="10">
    <location>
        <begin position="239"/>
        <end position="352"/>
    </location>
</feature>